<dbReference type="Proteomes" id="UP000030001">
    <property type="component" value="Unassembled WGS sequence"/>
</dbReference>
<feature type="compositionally biased region" description="Basic residues" evidence="1">
    <location>
        <begin position="137"/>
        <end position="149"/>
    </location>
</feature>
<dbReference type="AlphaFoldDB" id="A0A099YE31"/>
<feature type="region of interest" description="Disordered" evidence="1">
    <location>
        <begin position="130"/>
        <end position="149"/>
    </location>
</feature>
<proteinExistence type="predicted"/>
<organism evidence="2 3">
    <name type="scientific">Limosilactobacillus mucosae</name>
    <name type="common">Lactobacillus mucosae</name>
    <dbReference type="NCBI Taxonomy" id="97478"/>
    <lineage>
        <taxon>Bacteria</taxon>
        <taxon>Bacillati</taxon>
        <taxon>Bacillota</taxon>
        <taxon>Bacilli</taxon>
        <taxon>Lactobacillales</taxon>
        <taxon>Lactobacillaceae</taxon>
        <taxon>Limosilactobacillus</taxon>
    </lineage>
</organism>
<evidence type="ECO:0000256" key="1">
    <source>
        <dbReference type="SAM" id="MobiDB-lite"/>
    </source>
</evidence>
<protein>
    <submittedName>
        <fullName evidence="2">Uncharacterized protein</fullName>
    </submittedName>
</protein>
<dbReference type="EMBL" id="JROC01000032">
    <property type="protein sequence ID" value="KGL66830.1"/>
    <property type="molecule type" value="Genomic_DNA"/>
</dbReference>
<name>A0A099YE31_LIMMU</name>
<comment type="caution">
    <text evidence="2">The sequence shown here is derived from an EMBL/GenBank/DDBJ whole genome shotgun (WGS) entry which is preliminary data.</text>
</comment>
<accession>A0A099YE31</accession>
<evidence type="ECO:0000313" key="2">
    <source>
        <dbReference type="EMBL" id="KGL66830.1"/>
    </source>
</evidence>
<evidence type="ECO:0000313" key="3">
    <source>
        <dbReference type="Proteomes" id="UP000030001"/>
    </source>
</evidence>
<reference evidence="2 3" key="1">
    <citation type="submission" date="2014-09" db="EMBL/GenBank/DDBJ databases">
        <title>Lactobacillus mucosae CRL573 Genome Sequencing.</title>
        <authorList>
            <person name="Bleckwedel J."/>
            <person name="Teran L.C."/>
            <person name="Bonacina J."/>
            <person name="Saavedra L."/>
            <person name="Mozzi F.B."/>
            <person name="Raya R.R."/>
        </authorList>
    </citation>
    <scope>NUCLEOTIDE SEQUENCE [LARGE SCALE GENOMIC DNA]</scope>
    <source>
        <strain evidence="2 3">CRL573</strain>
    </source>
</reference>
<gene>
    <name evidence="2" type="ORF">LX03_05880</name>
</gene>
<sequence>MTAINFDLDKKIAKVETKVIKIGGAEHSITFNDETRKLLDDMTISLFSTAHAFDDQSDAFINDYTVGERQDSLQKAISDQRSSLMEGLDKLFGKGEGKRLYEFYGNSFTKLSAVVRELVKLQDQEDGIAKANADRKHQAKKTRYVKKRG</sequence>